<dbReference type="AlphaFoldDB" id="A0A014PYF6"/>
<dbReference type="STRING" id="69222.BG55_07890"/>
<name>A0A014PYF6_9GAMM</name>
<keyword evidence="3" id="KW-1185">Reference proteome</keyword>
<sequence>MQLMRMSYNDLTKGGGEAKLQVYGVGTFPVFSGQKPYTNDPNCTYKPNSAIPVGRYWIVSRPEGSIANQIRGWAVDFWNNSNHSEWFALFNSQTMSDSIFINGVARGGFRLHPLRPDGSGESEGCITFVRRTDFYTVRQSLLRRNKIRVPGSRNGLMAYGYVDVQGDSNFANCKTR</sequence>
<comment type="caution">
    <text evidence="2">The sequence shown here is derived from an EMBL/GenBank/DDBJ whole genome shotgun (WGS) entry which is preliminary data.</text>
</comment>
<evidence type="ECO:0000313" key="2">
    <source>
        <dbReference type="EMBL" id="EXU76017.1"/>
    </source>
</evidence>
<organism evidence="2 3">
    <name type="scientific">Erwinia mallotivora</name>
    <dbReference type="NCBI Taxonomy" id="69222"/>
    <lineage>
        <taxon>Bacteria</taxon>
        <taxon>Pseudomonadati</taxon>
        <taxon>Pseudomonadota</taxon>
        <taxon>Gammaproteobacteria</taxon>
        <taxon>Enterobacterales</taxon>
        <taxon>Erwiniaceae</taxon>
        <taxon>Erwinia</taxon>
    </lineage>
</organism>
<dbReference type="OrthoDB" id="6490254at2"/>
<accession>A0A014PYF6</accession>
<evidence type="ECO:0000259" key="1">
    <source>
        <dbReference type="Pfam" id="PF10908"/>
    </source>
</evidence>
<dbReference type="PATRIC" id="fig|69222.5.peg.1623"/>
<dbReference type="EMBL" id="JFHN01000040">
    <property type="protein sequence ID" value="EXU76017.1"/>
    <property type="molecule type" value="Genomic_DNA"/>
</dbReference>
<evidence type="ECO:0000313" key="3">
    <source>
        <dbReference type="Proteomes" id="UP000019918"/>
    </source>
</evidence>
<dbReference type="InterPro" id="IPR021225">
    <property type="entry name" value="Tlde1_dom"/>
</dbReference>
<dbReference type="Proteomes" id="UP000019918">
    <property type="component" value="Unassembled WGS sequence"/>
</dbReference>
<reference evidence="2 3" key="1">
    <citation type="submission" date="2014-02" db="EMBL/GenBank/DDBJ databases">
        <title>Draft genome of Erwinia mallotivora strain BT-MARDI, a papaya dieback pathogen.</title>
        <authorList>
            <person name="Redzuan R."/>
            <person name="Abu Bakar N."/>
            <person name="Badrun R."/>
            <person name="Mohd Raih M.F."/>
            <person name="Rozano L."/>
            <person name="Mat Amin N."/>
        </authorList>
    </citation>
    <scope>NUCLEOTIDE SEQUENCE [LARGE SCALE GENOMIC DNA]</scope>
    <source>
        <strain evidence="2 3">BT-MARDI</strain>
    </source>
</reference>
<dbReference type="RefSeq" id="WP_034936049.1">
    <property type="nucleotide sequence ID" value="NZ_JFHN01000040.1"/>
</dbReference>
<proteinExistence type="predicted"/>
<dbReference type="Pfam" id="PF10908">
    <property type="entry name" value="Tlde1_dom"/>
    <property type="match status" value="1"/>
</dbReference>
<gene>
    <name evidence="2" type="ORF">BG55_07890</name>
</gene>
<feature type="domain" description="Tlde1" evidence="1">
    <location>
        <begin position="27"/>
        <end position="151"/>
    </location>
</feature>
<protein>
    <recommendedName>
        <fullName evidence="1">Tlde1 domain-containing protein</fullName>
    </recommendedName>
</protein>